<dbReference type="Proteomes" id="UP000565468">
    <property type="component" value="Unassembled WGS sequence"/>
</dbReference>
<evidence type="ECO:0000313" key="2">
    <source>
        <dbReference type="Proteomes" id="UP000565468"/>
    </source>
</evidence>
<protein>
    <submittedName>
        <fullName evidence="1">Uncharacterized protein</fullName>
    </submittedName>
</protein>
<dbReference type="AlphaFoldDB" id="A0A848M518"/>
<organism evidence="1 2">
    <name type="scientific">Paenibacillus lemnae</name>
    <dbReference type="NCBI Taxonomy" id="1330551"/>
    <lineage>
        <taxon>Bacteria</taxon>
        <taxon>Bacillati</taxon>
        <taxon>Bacillota</taxon>
        <taxon>Bacilli</taxon>
        <taxon>Bacillales</taxon>
        <taxon>Paenibacillaceae</taxon>
        <taxon>Paenibacillus</taxon>
    </lineage>
</organism>
<dbReference type="RefSeq" id="WP_169504124.1">
    <property type="nucleotide sequence ID" value="NZ_JABBPN010000004.1"/>
</dbReference>
<dbReference type="EMBL" id="JABBPN010000004">
    <property type="protein sequence ID" value="NMO95331.1"/>
    <property type="molecule type" value="Genomic_DNA"/>
</dbReference>
<name>A0A848M518_PAELE</name>
<comment type="caution">
    <text evidence="1">The sequence shown here is derived from an EMBL/GenBank/DDBJ whole genome shotgun (WGS) entry which is preliminary data.</text>
</comment>
<proteinExistence type="predicted"/>
<sequence length="154" mass="18102">MNSRFNDTGESIYSFFENYDKLIECPDCQRCIILKQNNFIICCNNCGYLNDIKSMGNVVASWGKNEGICYNHKLWLRIPCCGEELWAFNKEHLEYLEGYITSKIRSRKPNINQSVASRLPTWMKESKNKLQISRAIEQLKKRLRSIDKVLFIAY</sequence>
<gene>
    <name evidence="1" type="ORF">HII30_05960</name>
</gene>
<reference evidence="1 2" key="1">
    <citation type="submission" date="2020-04" db="EMBL/GenBank/DDBJ databases">
        <title>Paenibacillus algicola sp. nov., a novel marine bacterium producing alginate lyase.</title>
        <authorList>
            <person name="Huang H."/>
        </authorList>
    </citation>
    <scope>NUCLEOTIDE SEQUENCE [LARGE SCALE GENOMIC DNA]</scope>
    <source>
        <strain evidence="1 2">L7-75</strain>
    </source>
</reference>
<evidence type="ECO:0000313" key="1">
    <source>
        <dbReference type="EMBL" id="NMO95331.1"/>
    </source>
</evidence>
<keyword evidence="2" id="KW-1185">Reference proteome</keyword>
<accession>A0A848M518</accession>